<dbReference type="PANTHER" id="PTHR12329">
    <property type="entry name" value="BCL2-ASSOCIATED ATHANOGENE"/>
    <property type="match status" value="1"/>
</dbReference>
<protein>
    <submittedName>
        <fullName evidence="8">Uncharacterized protein</fullName>
    </submittedName>
</protein>
<gene>
    <name evidence="8" type="ORF">GIB67_017119</name>
</gene>
<sequence>MITVKVSHGSSQHEISVPAQSTFGNSRIPSTMFSAVVFFDLNGVYLMGFEVGELKRLLSGVTGLDPKGLRLLFRGKEKEDEECLHRAGVKDMSKLILLENPASKDIEIKEMEPKNDGPACKETDLGEMKTDNEDPISEETMTHKEDPAGVEMKLEQTKLDKEIFKAWEAISKVKGDVDKLAEKVFFIESAVQSGTIVQEKEIIMLTELLMVQLLKLDGIKAEGEAKMRRRNEVGSDPRKKLKASEVMDIVRSVSGNLGLYRGIGWSTLGRIPGVGARFGVFELMSAFYKDGREDNYIDVSEAFLGGITAGFVESFISTPFELIKLREQVYGASRLTATPSTTTSHVTPTSTFVARLLRGYSPHKNVWDCTLGLLSTLPTKHSNMVGALREYPWMLTGSGKPPAVYEVRKPLHIISLEGYHALWRGLRPTIVRDCVFGGMFFSCWQFLHLEMLHWKSMAMDPPPRYYEEIGPVSPFASSLAAGVSGSIAAAASHVFDTAKSRSQCTVTPKYVSMEWSLIKWKQPGYWFERFAGIQPLDRNLLFRGISLRMARSGFASFAIVGSYFFAIDHLIAR</sequence>
<evidence type="ECO:0000259" key="6">
    <source>
        <dbReference type="PROSITE" id="PS50053"/>
    </source>
</evidence>
<evidence type="ECO:0000313" key="8">
    <source>
        <dbReference type="EMBL" id="KAF6164916.1"/>
    </source>
</evidence>
<dbReference type="SUPFAM" id="SSF63491">
    <property type="entry name" value="BAG domain"/>
    <property type="match status" value="1"/>
</dbReference>
<dbReference type="PROSITE" id="PS51035">
    <property type="entry name" value="BAG"/>
    <property type="match status" value="1"/>
</dbReference>
<evidence type="ECO:0000256" key="2">
    <source>
        <dbReference type="ARBA" id="ARBA00022692"/>
    </source>
</evidence>
<keyword evidence="4" id="KW-0143">Chaperone</keyword>
<dbReference type="InterPro" id="IPR036533">
    <property type="entry name" value="BAG_dom_sf"/>
</dbReference>
<accession>A0A7J7NCM1</accession>
<evidence type="ECO:0000256" key="3">
    <source>
        <dbReference type="ARBA" id="ARBA00023136"/>
    </source>
</evidence>
<dbReference type="InterPro" id="IPR023395">
    <property type="entry name" value="MCP_dom_sf"/>
</dbReference>
<comment type="subcellular location">
    <subcellularLocation>
        <location evidence="1">Membrane</location>
    </subcellularLocation>
</comment>
<dbReference type="AlphaFoldDB" id="A0A7J7NCM1"/>
<keyword evidence="3" id="KW-0472">Membrane</keyword>
<feature type="domain" description="Ubiquitin-like" evidence="6">
    <location>
        <begin position="51"/>
        <end position="98"/>
    </location>
</feature>
<evidence type="ECO:0000256" key="1">
    <source>
        <dbReference type="ARBA" id="ARBA00004370"/>
    </source>
</evidence>
<comment type="caution">
    <text evidence="8">The sequence shown here is derived from an EMBL/GenBank/DDBJ whole genome shotgun (WGS) entry which is preliminary data.</text>
</comment>
<dbReference type="Pfam" id="PF02179">
    <property type="entry name" value="BAG"/>
    <property type="match status" value="1"/>
</dbReference>
<dbReference type="InterPro" id="IPR029071">
    <property type="entry name" value="Ubiquitin-like_domsf"/>
</dbReference>
<feature type="domain" description="BAG" evidence="7">
    <location>
        <begin position="166"/>
        <end position="229"/>
    </location>
</feature>
<reference evidence="8 9" key="1">
    <citation type="journal article" date="2020" name="IScience">
        <title>Genome Sequencing of the Endangered Kingdonia uniflora (Circaeasteraceae, Ranunculales) Reveals Potential Mechanisms of Evolutionary Specialization.</title>
        <authorList>
            <person name="Sun Y."/>
            <person name="Deng T."/>
            <person name="Zhang A."/>
            <person name="Moore M.J."/>
            <person name="Landis J.B."/>
            <person name="Lin N."/>
            <person name="Zhang H."/>
            <person name="Zhang X."/>
            <person name="Huang J."/>
            <person name="Zhang X."/>
            <person name="Sun H."/>
            <person name="Wang H."/>
        </authorList>
    </citation>
    <scope>NUCLEOTIDE SEQUENCE [LARGE SCALE GENOMIC DNA]</scope>
    <source>
        <strain evidence="8">TB1705</strain>
        <tissue evidence="8">Leaf</tissue>
    </source>
</reference>
<keyword evidence="9" id="KW-1185">Reference proteome</keyword>
<dbReference type="GO" id="GO:0050821">
    <property type="term" value="P:protein stabilization"/>
    <property type="evidence" value="ECO:0007669"/>
    <property type="project" value="TreeGrafter"/>
</dbReference>
<dbReference type="SUPFAM" id="SSF54236">
    <property type="entry name" value="Ubiquitin-like"/>
    <property type="match status" value="1"/>
</dbReference>
<evidence type="ECO:0000259" key="7">
    <source>
        <dbReference type="PROSITE" id="PS51035"/>
    </source>
</evidence>
<keyword evidence="2" id="KW-0812">Transmembrane</keyword>
<dbReference type="OrthoDB" id="44467at2759"/>
<dbReference type="PROSITE" id="PS50053">
    <property type="entry name" value="UBIQUITIN_2"/>
    <property type="match status" value="1"/>
</dbReference>
<dbReference type="GO" id="GO:0051087">
    <property type="term" value="F:protein-folding chaperone binding"/>
    <property type="evidence" value="ECO:0007669"/>
    <property type="project" value="InterPro"/>
</dbReference>
<name>A0A7J7NCM1_9MAGN</name>
<dbReference type="InterPro" id="IPR039773">
    <property type="entry name" value="BAG_chaperone_regulator"/>
</dbReference>
<dbReference type="Gene3D" id="1.20.58.120">
    <property type="entry name" value="BAG domain"/>
    <property type="match status" value="1"/>
</dbReference>
<dbReference type="Gene3D" id="1.50.40.10">
    <property type="entry name" value="Mitochondrial carrier domain"/>
    <property type="match status" value="1"/>
</dbReference>
<organism evidence="8 9">
    <name type="scientific">Kingdonia uniflora</name>
    <dbReference type="NCBI Taxonomy" id="39325"/>
    <lineage>
        <taxon>Eukaryota</taxon>
        <taxon>Viridiplantae</taxon>
        <taxon>Streptophyta</taxon>
        <taxon>Embryophyta</taxon>
        <taxon>Tracheophyta</taxon>
        <taxon>Spermatophyta</taxon>
        <taxon>Magnoliopsida</taxon>
        <taxon>Ranunculales</taxon>
        <taxon>Circaeasteraceae</taxon>
        <taxon>Kingdonia</taxon>
    </lineage>
</organism>
<dbReference type="EMBL" id="JACGCM010000882">
    <property type="protein sequence ID" value="KAF6164916.1"/>
    <property type="molecule type" value="Genomic_DNA"/>
</dbReference>
<dbReference type="InterPro" id="IPR000626">
    <property type="entry name" value="Ubiquitin-like_dom"/>
</dbReference>
<dbReference type="InterPro" id="IPR003103">
    <property type="entry name" value="BAG_domain"/>
</dbReference>
<evidence type="ECO:0000313" key="9">
    <source>
        <dbReference type="Proteomes" id="UP000541444"/>
    </source>
</evidence>
<dbReference type="Gene3D" id="3.10.20.90">
    <property type="entry name" value="Phosphatidylinositol 3-kinase Catalytic Subunit, Chain A, domain 1"/>
    <property type="match status" value="1"/>
</dbReference>
<feature type="region of interest" description="Disordered" evidence="5">
    <location>
        <begin position="112"/>
        <end position="134"/>
    </location>
</feature>
<feature type="compositionally biased region" description="Basic and acidic residues" evidence="5">
    <location>
        <begin position="112"/>
        <end position="132"/>
    </location>
</feature>
<dbReference type="PANTHER" id="PTHR12329:SF16">
    <property type="entry name" value="BAG FAMILY MOLECULAR CHAPERONE REGULATOR 1"/>
    <property type="match status" value="1"/>
</dbReference>
<dbReference type="GO" id="GO:0016020">
    <property type="term" value="C:membrane"/>
    <property type="evidence" value="ECO:0007669"/>
    <property type="project" value="UniProtKB-SubCell"/>
</dbReference>
<dbReference type="SUPFAM" id="SSF103506">
    <property type="entry name" value="Mitochondrial carrier"/>
    <property type="match status" value="1"/>
</dbReference>
<proteinExistence type="predicted"/>
<dbReference type="Proteomes" id="UP000541444">
    <property type="component" value="Unassembled WGS sequence"/>
</dbReference>
<dbReference type="GO" id="GO:0000774">
    <property type="term" value="F:adenyl-nucleotide exchange factor activity"/>
    <property type="evidence" value="ECO:0007669"/>
    <property type="project" value="TreeGrafter"/>
</dbReference>
<dbReference type="GO" id="GO:0005737">
    <property type="term" value="C:cytoplasm"/>
    <property type="evidence" value="ECO:0007669"/>
    <property type="project" value="TreeGrafter"/>
</dbReference>
<evidence type="ECO:0000256" key="4">
    <source>
        <dbReference type="ARBA" id="ARBA00023186"/>
    </source>
</evidence>
<evidence type="ECO:0000256" key="5">
    <source>
        <dbReference type="SAM" id="MobiDB-lite"/>
    </source>
</evidence>